<keyword evidence="1" id="KW-0805">Transcription regulation</keyword>
<dbReference type="Gene3D" id="1.10.10.10">
    <property type="entry name" value="Winged helix-like DNA-binding domain superfamily/Winged helix DNA-binding domain"/>
    <property type="match status" value="1"/>
</dbReference>
<sequence>MNKRLRELDRTDRKILTLLQQDGRISNVDLAREVALSPTPCLERVRRLEREGYITGYVALADPARLHANTLAFIQVSLVNTSTEILREFNQRMQALPQVESCHMVAGGFDYLLKIRCADMQDYQQFLGEHLGAIPMISQTHTYVVIEEVKNETAIPVAPAKA</sequence>
<protein>
    <recommendedName>
        <fullName evidence="5">Leucine-responsive regulatory protein</fullName>
    </recommendedName>
</protein>
<reference evidence="7 8" key="1">
    <citation type="submission" date="2018-01" db="EMBL/GenBank/DDBJ databases">
        <title>The draft genome sequence of Halioglobus japonicus S1-36.</title>
        <authorList>
            <person name="Du Z.-J."/>
            <person name="Shi M.-J."/>
        </authorList>
    </citation>
    <scope>NUCLEOTIDE SEQUENCE [LARGE SCALE GENOMIC DNA]</scope>
    <source>
        <strain evidence="7 8">S1-36</strain>
    </source>
</reference>
<comment type="caution">
    <text evidence="7">The sequence shown here is derived from an EMBL/GenBank/DDBJ whole genome shotgun (WGS) entry which is preliminary data.</text>
</comment>
<evidence type="ECO:0000256" key="1">
    <source>
        <dbReference type="ARBA" id="ARBA00023015"/>
    </source>
</evidence>
<organism evidence="7 8">
    <name type="scientific">Halioglobus japonicus</name>
    <dbReference type="NCBI Taxonomy" id="930805"/>
    <lineage>
        <taxon>Bacteria</taxon>
        <taxon>Pseudomonadati</taxon>
        <taxon>Pseudomonadota</taxon>
        <taxon>Gammaproteobacteria</taxon>
        <taxon>Cellvibrionales</taxon>
        <taxon>Halieaceae</taxon>
        <taxon>Halioglobus</taxon>
    </lineage>
</organism>
<dbReference type="SMART" id="SM00344">
    <property type="entry name" value="HTH_ASNC"/>
    <property type="match status" value="1"/>
</dbReference>
<dbReference type="InterPro" id="IPR019887">
    <property type="entry name" value="Tscrpt_reg_AsnC/Lrp_C"/>
</dbReference>
<dbReference type="InterPro" id="IPR019888">
    <property type="entry name" value="Tscrpt_reg_AsnC-like"/>
</dbReference>
<evidence type="ECO:0000256" key="5">
    <source>
        <dbReference type="ARBA" id="ARBA00039227"/>
    </source>
</evidence>
<evidence type="ECO:0000313" key="7">
    <source>
        <dbReference type="EMBL" id="PLW87542.1"/>
    </source>
</evidence>
<dbReference type="GO" id="GO:0005829">
    <property type="term" value="C:cytosol"/>
    <property type="evidence" value="ECO:0007669"/>
    <property type="project" value="TreeGrafter"/>
</dbReference>
<dbReference type="InterPro" id="IPR036388">
    <property type="entry name" value="WH-like_DNA-bd_sf"/>
</dbReference>
<keyword evidence="4" id="KW-0804">Transcription</keyword>
<dbReference type="Proteomes" id="UP000235162">
    <property type="component" value="Unassembled WGS sequence"/>
</dbReference>
<evidence type="ECO:0000313" key="8">
    <source>
        <dbReference type="Proteomes" id="UP000235162"/>
    </source>
</evidence>
<dbReference type="GO" id="GO:0006355">
    <property type="term" value="P:regulation of DNA-templated transcription"/>
    <property type="evidence" value="ECO:0007669"/>
    <property type="project" value="UniProtKB-ARBA"/>
</dbReference>
<name>A0AAP8SPC6_9GAMM</name>
<keyword evidence="3" id="KW-0010">Activator</keyword>
<keyword evidence="8" id="KW-1185">Reference proteome</keyword>
<dbReference type="CDD" id="cd00090">
    <property type="entry name" value="HTH_ARSR"/>
    <property type="match status" value="1"/>
</dbReference>
<dbReference type="KEGG" id="hja:BST95_15325"/>
<dbReference type="InterPro" id="IPR036390">
    <property type="entry name" value="WH_DNA-bd_sf"/>
</dbReference>
<keyword evidence="2" id="KW-0238">DNA-binding</keyword>
<gene>
    <name evidence="7" type="ORF">C0029_02860</name>
</gene>
<evidence type="ECO:0000259" key="6">
    <source>
        <dbReference type="PROSITE" id="PS50956"/>
    </source>
</evidence>
<dbReference type="InterPro" id="IPR011008">
    <property type="entry name" value="Dimeric_a/b-barrel"/>
</dbReference>
<dbReference type="PRINTS" id="PR00033">
    <property type="entry name" value="HTHASNC"/>
</dbReference>
<dbReference type="AlphaFoldDB" id="A0AAP8SPC6"/>
<dbReference type="InterPro" id="IPR000485">
    <property type="entry name" value="AsnC-type_HTH_dom"/>
</dbReference>
<dbReference type="InterPro" id="IPR011991">
    <property type="entry name" value="ArsR-like_HTH"/>
</dbReference>
<dbReference type="SUPFAM" id="SSF54909">
    <property type="entry name" value="Dimeric alpha+beta barrel"/>
    <property type="match status" value="1"/>
</dbReference>
<dbReference type="FunFam" id="1.10.10.10:FF:000186">
    <property type="entry name" value="AsnC family transcriptional regulator"/>
    <property type="match status" value="1"/>
</dbReference>
<dbReference type="Pfam" id="PF13412">
    <property type="entry name" value="HTH_24"/>
    <property type="match status" value="1"/>
</dbReference>
<dbReference type="Gene3D" id="3.30.70.920">
    <property type="match status" value="1"/>
</dbReference>
<dbReference type="Pfam" id="PF01037">
    <property type="entry name" value="AsnC_trans_reg"/>
    <property type="match status" value="1"/>
</dbReference>
<accession>A0AAP8SPC6</accession>
<dbReference type="SUPFAM" id="SSF46785">
    <property type="entry name" value="Winged helix' DNA-binding domain"/>
    <property type="match status" value="1"/>
</dbReference>
<proteinExistence type="predicted"/>
<dbReference type="EMBL" id="PKUR01000001">
    <property type="protein sequence ID" value="PLW87542.1"/>
    <property type="molecule type" value="Genomic_DNA"/>
</dbReference>
<evidence type="ECO:0000256" key="3">
    <source>
        <dbReference type="ARBA" id="ARBA00023159"/>
    </source>
</evidence>
<dbReference type="PROSITE" id="PS50956">
    <property type="entry name" value="HTH_ASNC_2"/>
    <property type="match status" value="1"/>
</dbReference>
<dbReference type="InterPro" id="IPR019885">
    <property type="entry name" value="Tscrpt_reg_HTH_AsnC-type_CS"/>
</dbReference>
<dbReference type="RefSeq" id="WP_084200405.1">
    <property type="nucleotide sequence ID" value="NZ_BMYL01000001.1"/>
</dbReference>
<dbReference type="PANTHER" id="PTHR30154:SF0">
    <property type="entry name" value="LEUCINE-RESPONSIVE REGULATORY PROTEIN"/>
    <property type="match status" value="1"/>
</dbReference>
<dbReference type="PROSITE" id="PS00519">
    <property type="entry name" value="HTH_ASNC_1"/>
    <property type="match status" value="1"/>
</dbReference>
<feature type="domain" description="HTH asnC-type" evidence="6">
    <location>
        <begin position="8"/>
        <end position="74"/>
    </location>
</feature>
<dbReference type="GO" id="GO:0043200">
    <property type="term" value="P:response to amino acid"/>
    <property type="evidence" value="ECO:0007669"/>
    <property type="project" value="TreeGrafter"/>
</dbReference>
<evidence type="ECO:0000256" key="4">
    <source>
        <dbReference type="ARBA" id="ARBA00023163"/>
    </source>
</evidence>
<dbReference type="PANTHER" id="PTHR30154">
    <property type="entry name" value="LEUCINE-RESPONSIVE REGULATORY PROTEIN"/>
    <property type="match status" value="1"/>
</dbReference>
<evidence type="ECO:0000256" key="2">
    <source>
        <dbReference type="ARBA" id="ARBA00023125"/>
    </source>
</evidence>
<dbReference type="GO" id="GO:0043565">
    <property type="term" value="F:sequence-specific DNA binding"/>
    <property type="evidence" value="ECO:0007669"/>
    <property type="project" value="InterPro"/>
</dbReference>